<keyword evidence="1" id="KW-0472">Membrane</keyword>
<organism evidence="2 3">
    <name type="scientific">Botryotinia convoluta</name>
    <dbReference type="NCBI Taxonomy" id="54673"/>
    <lineage>
        <taxon>Eukaryota</taxon>
        <taxon>Fungi</taxon>
        <taxon>Dikarya</taxon>
        <taxon>Ascomycota</taxon>
        <taxon>Pezizomycotina</taxon>
        <taxon>Leotiomycetes</taxon>
        <taxon>Helotiales</taxon>
        <taxon>Sclerotiniaceae</taxon>
        <taxon>Botryotinia</taxon>
    </lineage>
</organism>
<accession>A0A4Z1IH63</accession>
<dbReference type="AlphaFoldDB" id="A0A4Z1IH63"/>
<dbReference type="EMBL" id="PQXN01000054">
    <property type="protein sequence ID" value="TGO58490.1"/>
    <property type="molecule type" value="Genomic_DNA"/>
</dbReference>
<dbReference type="OrthoDB" id="10467659at2759"/>
<proteinExistence type="predicted"/>
<protein>
    <submittedName>
        <fullName evidence="2">Uncharacterized protein</fullName>
    </submittedName>
</protein>
<comment type="caution">
    <text evidence="2">The sequence shown here is derived from an EMBL/GenBank/DDBJ whole genome shotgun (WGS) entry which is preliminary data.</text>
</comment>
<gene>
    <name evidence="2" type="ORF">BCON_0054g00200</name>
</gene>
<name>A0A4Z1IH63_9HELO</name>
<evidence type="ECO:0000256" key="1">
    <source>
        <dbReference type="SAM" id="Phobius"/>
    </source>
</evidence>
<keyword evidence="3" id="KW-1185">Reference proteome</keyword>
<reference evidence="2 3" key="1">
    <citation type="submission" date="2017-12" db="EMBL/GenBank/DDBJ databases">
        <title>Comparative genomics of Botrytis spp.</title>
        <authorList>
            <person name="Valero-Jimenez C.A."/>
            <person name="Tapia P."/>
            <person name="Veloso J."/>
            <person name="Silva-Moreno E."/>
            <person name="Staats M."/>
            <person name="Valdes J.H."/>
            <person name="Van Kan J.A.L."/>
        </authorList>
    </citation>
    <scope>NUCLEOTIDE SEQUENCE [LARGE SCALE GENOMIC DNA]</scope>
    <source>
        <strain evidence="2 3">MUCL11595</strain>
    </source>
</reference>
<sequence length="86" mass="9568">MTGGPINMAFRAFGFYTIPSYAVAYLISSICQLQRAPRRATGIPMRWYRKGKRARYILASPDVTLLGPSHPKAIKDDILTVDLQGP</sequence>
<keyword evidence="1" id="KW-1133">Transmembrane helix</keyword>
<evidence type="ECO:0000313" key="2">
    <source>
        <dbReference type="EMBL" id="TGO58490.1"/>
    </source>
</evidence>
<feature type="transmembrane region" description="Helical" evidence="1">
    <location>
        <begin position="12"/>
        <end position="31"/>
    </location>
</feature>
<keyword evidence="1" id="KW-0812">Transmembrane</keyword>
<dbReference type="Proteomes" id="UP000297527">
    <property type="component" value="Unassembled WGS sequence"/>
</dbReference>
<evidence type="ECO:0000313" key="3">
    <source>
        <dbReference type="Proteomes" id="UP000297527"/>
    </source>
</evidence>